<feature type="region of interest" description="Disordered" evidence="1">
    <location>
        <begin position="15"/>
        <end position="64"/>
    </location>
</feature>
<proteinExistence type="predicted"/>
<organism evidence="2">
    <name type="scientific">uncultured Poseidoniia archaeon</name>
    <dbReference type="NCBI Taxonomy" id="1697135"/>
    <lineage>
        <taxon>Archaea</taxon>
        <taxon>Methanobacteriati</taxon>
        <taxon>Thermoplasmatota</taxon>
        <taxon>Candidatus Poseidoniia</taxon>
        <taxon>environmental samples</taxon>
    </lineage>
</organism>
<feature type="compositionally biased region" description="Acidic residues" evidence="1">
    <location>
        <begin position="32"/>
        <end position="42"/>
    </location>
</feature>
<reference evidence="2" key="1">
    <citation type="submission" date="2014-11" db="EMBL/GenBank/DDBJ databases">
        <authorList>
            <person name="Zhu J."/>
            <person name="Qi W."/>
            <person name="Song R."/>
        </authorList>
    </citation>
    <scope>NUCLEOTIDE SEQUENCE</scope>
</reference>
<accession>A0A1B1TEK5</accession>
<evidence type="ECO:0000256" key="1">
    <source>
        <dbReference type="SAM" id="MobiDB-lite"/>
    </source>
</evidence>
<feature type="compositionally biased region" description="Basic and acidic residues" evidence="1">
    <location>
        <begin position="15"/>
        <end position="24"/>
    </location>
</feature>
<reference evidence="2" key="2">
    <citation type="journal article" date="2015" name="ISME J.">
        <title>A new class of marine Euryarchaeota group II from the Mediterranean deep chlorophyll maximum.</title>
        <authorList>
            <person name="Martin-Cuadrado A.B."/>
            <person name="Garcia-Heredia I."/>
            <person name="Molto A.G."/>
            <person name="Lopez-Ubeda R."/>
            <person name="Kimes N."/>
            <person name="Lopez-Garcia P."/>
            <person name="Moreira D."/>
            <person name="Rodriguez-Valera F."/>
        </authorList>
    </citation>
    <scope>NUCLEOTIDE SEQUENCE</scope>
</reference>
<dbReference type="AlphaFoldDB" id="A0A1B1TEK5"/>
<dbReference type="EMBL" id="KP211902">
    <property type="protein sequence ID" value="ANV80703.1"/>
    <property type="molecule type" value="Genomic_DNA"/>
</dbReference>
<evidence type="ECO:0000313" key="2">
    <source>
        <dbReference type="EMBL" id="ANV80703.1"/>
    </source>
</evidence>
<sequence length="115" mass="13166">MLSIVAAPVIMKKRKETEHDEYRVPSKGSIDDAFDDPDYDPFSEDRKKQKISKKRIKEEQNKPVIKNNGLDKDLLLDHEKVSDNQLGDIDLEDKNLAVNEVLSASEIEELIGEEE</sequence>
<name>A0A1B1TEK5_9ARCH</name>
<protein>
    <submittedName>
        <fullName evidence="2">Uncharacterized protein</fullName>
    </submittedName>
</protein>